<dbReference type="AlphaFoldDB" id="A0A6P3I5I5"/>
<sequence length="456" mass="50592">MKNYKAIGKIGEGTFSEVMKIQNLRDGNHYACKQMKQRFESIEQVNNLREIQALRRLNPHPNILTLHQVVFDRKSGSLALICELMDMNIYELIRGRRHPLSEKKVRHYMYQLCKSLDHMHRNGIFHRDVKPENILVKRDVLKLGDFGSCRSVYSKQPYTEYISTRCLSSTAGRSKATAEAGKGGGGRTLLLQQKDPNVGTVEEEGLGQGWAGAGAGGPSAAGRIGALTAALIPPSLQPLFPGANELDQISRIHDVMGTPAEKTLTKFKQSRAMSFDFPFKKGSGIPLLTTSLSPQCLSLLHAMVAYDPDERITAHQALQHPYFQEQRAAEKQALARARWKAPAPFPECPTAPELSSAWQTAQEGRKQKQPPRPEENHPRRPGPACLMELPRLKLSGAAKLASYSSPALPTVFLPKVPLLRPLKCVGAAQKTETQKDIKPSLKQYRLPTIERRGGGD</sequence>
<evidence type="ECO:0000256" key="6">
    <source>
        <dbReference type="RuleBase" id="RU000304"/>
    </source>
</evidence>
<feature type="region of interest" description="Disordered" evidence="7">
    <location>
        <begin position="428"/>
        <end position="456"/>
    </location>
</feature>
<keyword evidence="6" id="KW-0723">Serine/threonine-protein kinase</keyword>
<dbReference type="OrthoDB" id="2158884at2759"/>
<evidence type="ECO:0000256" key="3">
    <source>
        <dbReference type="ARBA" id="ARBA00022741"/>
    </source>
</evidence>
<keyword evidence="10" id="KW-0418">Kinase</keyword>
<dbReference type="RefSeq" id="XP_010849718.1">
    <property type="nucleotide sequence ID" value="XM_010851416.1"/>
</dbReference>
<dbReference type="PROSITE" id="PS50011">
    <property type="entry name" value="PROTEIN_KINASE_DOM"/>
    <property type="match status" value="1"/>
</dbReference>
<dbReference type="FunFam" id="3.30.200.20:FF:000271">
    <property type="entry name" value="MAPK/MAK/MRK overlapping kinase"/>
    <property type="match status" value="1"/>
</dbReference>
<comment type="cofactor">
    <cofactor evidence="1">
        <name>Mg(2+)</name>
        <dbReference type="ChEBI" id="CHEBI:18420"/>
    </cofactor>
</comment>
<keyword evidence="10" id="KW-0808">Transferase</keyword>
<dbReference type="Gene3D" id="1.10.510.10">
    <property type="entry name" value="Transferase(Phosphotransferase) domain 1"/>
    <property type="match status" value="2"/>
</dbReference>
<evidence type="ECO:0000313" key="9">
    <source>
        <dbReference type="Proteomes" id="UP000515208"/>
    </source>
</evidence>
<dbReference type="CTD" id="5891"/>
<dbReference type="PROSITE" id="PS00107">
    <property type="entry name" value="PROTEIN_KINASE_ATP"/>
    <property type="match status" value="1"/>
</dbReference>
<dbReference type="PROSITE" id="PS00108">
    <property type="entry name" value="PROTEIN_KINASE_ST"/>
    <property type="match status" value="1"/>
</dbReference>
<dbReference type="CDD" id="cd07831">
    <property type="entry name" value="STKc_MOK"/>
    <property type="match status" value="1"/>
</dbReference>
<organism evidence="9 10">
    <name type="scientific">Bison bison bison</name>
    <name type="common">North American plains bison</name>
    <dbReference type="NCBI Taxonomy" id="43346"/>
    <lineage>
        <taxon>Eukaryota</taxon>
        <taxon>Metazoa</taxon>
        <taxon>Chordata</taxon>
        <taxon>Craniata</taxon>
        <taxon>Vertebrata</taxon>
        <taxon>Euteleostomi</taxon>
        <taxon>Mammalia</taxon>
        <taxon>Eutheria</taxon>
        <taxon>Laurasiatheria</taxon>
        <taxon>Artiodactyla</taxon>
        <taxon>Ruminantia</taxon>
        <taxon>Pecora</taxon>
        <taxon>Bovidae</taxon>
        <taxon>Bovinae</taxon>
        <taxon>Bison</taxon>
    </lineage>
</organism>
<keyword evidence="9" id="KW-1185">Reference proteome</keyword>
<evidence type="ECO:0000256" key="4">
    <source>
        <dbReference type="ARBA" id="ARBA00022840"/>
    </source>
</evidence>
<evidence type="ECO:0000259" key="8">
    <source>
        <dbReference type="PROSITE" id="PS50011"/>
    </source>
</evidence>
<keyword evidence="2" id="KW-0597">Phosphoprotein</keyword>
<dbReference type="InterPro" id="IPR000719">
    <property type="entry name" value="Prot_kinase_dom"/>
</dbReference>
<feature type="compositionally biased region" description="Basic and acidic residues" evidence="7">
    <location>
        <begin position="363"/>
        <end position="378"/>
    </location>
</feature>
<evidence type="ECO:0000256" key="2">
    <source>
        <dbReference type="ARBA" id="ARBA00022553"/>
    </source>
</evidence>
<dbReference type="InterPro" id="IPR011009">
    <property type="entry name" value="Kinase-like_dom_sf"/>
</dbReference>
<feature type="region of interest" description="Disordered" evidence="7">
    <location>
        <begin position="345"/>
        <end position="384"/>
    </location>
</feature>
<dbReference type="InterPro" id="IPR008271">
    <property type="entry name" value="Ser/Thr_kinase_AS"/>
</dbReference>
<dbReference type="GO" id="GO:0005524">
    <property type="term" value="F:ATP binding"/>
    <property type="evidence" value="ECO:0007669"/>
    <property type="project" value="UniProtKB-UniRule"/>
</dbReference>
<dbReference type="GeneID" id="104996998"/>
<proteinExistence type="inferred from homology"/>
<dbReference type="InterPro" id="IPR017441">
    <property type="entry name" value="Protein_kinase_ATP_BS"/>
</dbReference>
<dbReference type="SUPFAM" id="SSF56112">
    <property type="entry name" value="Protein kinase-like (PK-like)"/>
    <property type="match status" value="2"/>
</dbReference>
<dbReference type="SMART" id="SM00220">
    <property type="entry name" value="S_TKc"/>
    <property type="match status" value="1"/>
</dbReference>
<protein>
    <submittedName>
        <fullName evidence="10">MAPK/MAK/MRK overlapping kinase</fullName>
    </submittedName>
</protein>
<accession>A0A6P3I5I5</accession>
<dbReference type="GO" id="GO:0004674">
    <property type="term" value="F:protein serine/threonine kinase activity"/>
    <property type="evidence" value="ECO:0007669"/>
    <property type="project" value="UniProtKB-KW"/>
</dbReference>
<dbReference type="PANTHER" id="PTHR24055">
    <property type="entry name" value="MITOGEN-ACTIVATED PROTEIN KINASE"/>
    <property type="match status" value="1"/>
</dbReference>
<keyword evidence="4 5" id="KW-0067">ATP-binding</keyword>
<name>A0A6P3I5I5_BISBB</name>
<dbReference type="Proteomes" id="UP000515208">
    <property type="component" value="Unplaced"/>
</dbReference>
<reference evidence="10" key="1">
    <citation type="submission" date="2025-08" db="UniProtKB">
        <authorList>
            <consortium name="RefSeq"/>
        </authorList>
    </citation>
    <scope>IDENTIFICATION</scope>
    <source>
        <tissue evidence="10">Blood</tissue>
    </source>
</reference>
<evidence type="ECO:0000256" key="5">
    <source>
        <dbReference type="PROSITE-ProRule" id="PRU10141"/>
    </source>
</evidence>
<evidence type="ECO:0000313" key="10">
    <source>
        <dbReference type="RefSeq" id="XP_010849718.1"/>
    </source>
</evidence>
<feature type="binding site" evidence="5">
    <location>
        <position position="33"/>
    </location>
    <ligand>
        <name>ATP</name>
        <dbReference type="ChEBI" id="CHEBI:30616"/>
    </ligand>
</feature>
<dbReference type="Gene3D" id="3.30.200.20">
    <property type="entry name" value="Phosphorylase Kinase, domain 1"/>
    <property type="match status" value="1"/>
</dbReference>
<comment type="similarity">
    <text evidence="6">Belongs to the protein kinase superfamily.</text>
</comment>
<gene>
    <name evidence="10" type="primary">MOK</name>
</gene>
<evidence type="ECO:0000256" key="1">
    <source>
        <dbReference type="ARBA" id="ARBA00001946"/>
    </source>
</evidence>
<dbReference type="Pfam" id="PF00069">
    <property type="entry name" value="Pkinase"/>
    <property type="match status" value="1"/>
</dbReference>
<feature type="domain" description="Protein kinase" evidence="8">
    <location>
        <begin position="4"/>
        <end position="323"/>
    </location>
</feature>
<dbReference type="InterPro" id="IPR050117">
    <property type="entry name" value="MAPK"/>
</dbReference>
<evidence type="ECO:0000256" key="7">
    <source>
        <dbReference type="SAM" id="MobiDB-lite"/>
    </source>
</evidence>
<keyword evidence="3 5" id="KW-0547">Nucleotide-binding</keyword>
<dbReference type="KEGG" id="bbis:104996998"/>